<dbReference type="EMBL" id="CP170721">
    <property type="protein sequence ID" value="XIA18953.1"/>
    <property type="molecule type" value="Genomic_DNA"/>
</dbReference>
<reference evidence="4" key="1">
    <citation type="submission" date="2024-10" db="EMBL/GenBank/DDBJ databases">
        <authorList>
            <person name="Lesea H.P."/>
            <person name="Kuehl J.V."/>
            <person name="Chandonia J.-M."/>
        </authorList>
    </citation>
    <scope>NUCLEOTIDE SEQUENCE</scope>
    <source>
        <strain evidence="4">FW102-FHT14D07</strain>
    </source>
</reference>
<keyword evidence="1" id="KW-0677">Repeat</keyword>
<feature type="repeat" description="ANK" evidence="3">
    <location>
        <begin position="35"/>
        <end position="67"/>
    </location>
</feature>
<sequence>MNAEQTLFQAAATGSVSMAKTACAAGARPSAIGPGGATALHIAAAQGHSHVAEFLLAGGADPNVQDGFGRTPLHEAAFVRSKSPQTWETLIAHGADPHGPRDRDGRTPEALAMTLDYGKALNNLIEHNAQRVARGLEPTLGR</sequence>
<evidence type="ECO:0000256" key="2">
    <source>
        <dbReference type="ARBA" id="ARBA00023043"/>
    </source>
</evidence>
<protein>
    <submittedName>
        <fullName evidence="4">Ankyrin repeat domain-containing protein</fullName>
    </submittedName>
</protein>
<evidence type="ECO:0000256" key="3">
    <source>
        <dbReference type="PROSITE-ProRule" id="PRU00023"/>
    </source>
</evidence>
<dbReference type="SMART" id="SM00248">
    <property type="entry name" value="ANK"/>
    <property type="match status" value="3"/>
</dbReference>
<dbReference type="InterPro" id="IPR036770">
    <property type="entry name" value="Ankyrin_rpt-contain_sf"/>
</dbReference>
<dbReference type="PANTHER" id="PTHR24171:SF9">
    <property type="entry name" value="ANKYRIN REPEAT DOMAIN-CONTAINING PROTEIN 39"/>
    <property type="match status" value="1"/>
</dbReference>
<proteinExistence type="predicted"/>
<dbReference type="Gene3D" id="1.25.40.20">
    <property type="entry name" value="Ankyrin repeat-containing domain"/>
    <property type="match status" value="2"/>
</dbReference>
<dbReference type="PANTHER" id="PTHR24171">
    <property type="entry name" value="ANKYRIN REPEAT DOMAIN-CONTAINING PROTEIN 39-RELATED"/>
    <property type="match status" value="1"/>
</dbReference>
<evidence type="ECO:0000256" key="1">
    <source>
        <dbReference type="ARBA" id="ARBA00022737"/>
    </source>
</evidence>
<dbReference type="PROSITE" id="PS50297">
    <property type="entry name" value="ANK_REP_REGION"/>
    <property type="match status" value="1"/>
</dbReference>
<evidence type="ECO:0000313" key="4">
    <source>
        <dbReference type="EMBL" id="XIA18953.1"/>
    </source>
</evidence>
<accession>A0AB74UW94</accession>
<keyword evidence="2 3" id="KW-0040">ANK repeat</keyword>
<dbReference type="SUPFAM" id="SSF48403">
    <property type="entry name" value="Ankyrin repeat"/>
    <property type="match status" value="1"/>
</dbReference>
<dbReference type="PROSITE" id="PS50088">
    <property type="entry name" value="ANK_REPEAT"/>
    <property type="match status" value="1"/>
</dbReference>
<dbReference type="InterPro" id="IPR002110">
    <property type="entry name" value="Ankyrin_rpt"/>
</dbReference>
<dbReference type="RefSeq" id="WP_395119859.1">
    <property type="nucleotide sequence ID" value="NZ_CP170721.1"/>
</dbReference>
<gene>
    <name evidence="4" type="ORF">ACFYG5_02070</name>
</gene>
<name>A0AB74UW94_9GAMM</name>
<dbReference type="Pfam" id="PF12796">
    <property type="entry name" value="Ank_2"/>
    <property type="match status" value="1"/>
</dbReference>
<organism evidence="4">
    <name type="scientific">Rhodanobacter sp. FW102-FHT14D07</name>
    <dbReference type="NCBI Taxonomy" id="3351462"/>
    <lineage>
        <taxon>Bacteria</taxon>
        <taxon>Pseudomonadati</taxon>
        <taxon>Pseudomonadota</taxon>
        <taxon>Gammaproteobacteria</taxon>
        <taxon>Lysobacterales</taxon>
        <taxon>Rhodanobacteraceae</taxon>
        <taxon>Rhodanobacter</taxon>
    </lineage>
</organism>
<dbReference type="AlphaFoldDB" id="A0AB74UW94"/>
<dbReference type="PRINTS" id="PR01415">
    <property type="entry name" value="ANKYRIN"/>
</dbReference>